<dbReference type="PRINTS" id="PR00141">
    <property type="entry name" value="PROTEASOME"/>
</dbReference>
<evidence type="ECO:0000256" key="9">
    <source>
        <dbReference type="RuleBase" id="RU004203"/>
    </source>
</evidence>
<evidence type="ECO:0000256" key="5">
    <source>
        <dbReference type="ARBA" id="ARBA00022801"/>
    </source>
</evidence>
<reference evidence="10 11" key="1">
    <citation type="journal article" date="2018" name="PLoS ONE">
        <title>The draft genome of Kipferlia bialata reveals reductive genome evolution in fornicate parasites.</title>
        <authorList>
            <person name="Tanifuji G."/>
            <person name="Takabayashi S."/>
            <person name="Kume K."/>
            <person name="Takagi M."/>
            <person name="Nakayama T."/>
            <person name="Kamikawa R."/>
            <person name="Inagaki Y."/>
            <person name="Hashimoto T."/>
        </authorList>
    </citation>
    <scope>NUCLEOTIDE SEQUENCE [LARGE SCALE GENOMIC DNA]</scope>
    <source>
        <strain evidence="10">NY0173</strain>
    </source>
</reference>
<proteinExistence type="inferred from homology"/>
<evidence type="ECO:0000313" key="10">
    <source>
        <dbReference type="EMBL" id="GIQ90700.1"/>
    </source>
</evidence>
<keyword evidence="4" id="KW-0888">Threonine protease</keyword>
<dbReference type="EMBL" id="BDIP01006537">
    <property type="protein sequence ID" value="GIQ90700.1"/>
    <property type="molecule type" value="Genomic_DNA"/>
</dbReference>
<keyword evidence="6 9" id="KW-0647">Proteasome</keyword>
<dbReference type="CDD" id="cd03763">
    <property type="entry name" value="proteasome_beta_type_7"/>
    <property type="match status" value="1"/>
</dbReference>
<comment type="subunit">
    <text evidence="9">Component of the proteasome complex.</text>
</comment>
<dbReference type="GO" id="GO:0004298">
    <property type="term" value="F:threonine-type endopeptidase activity"/>
    <property type="evidence" value="ECO:0007669"/>
    <property type="project" value="UniProtKB-KW"/>
</dbReference>
<dbReference type="PANTHER" id="PTHR32194:SF4">
    <property type="entry name" value="PROTEASOME SUBUNIT BETA TYPE-7"/>
    <property type="match status" value="1"/>
</dbReference>
<dbReference type="InterPro" id="IPR016050">
    <property type="entry name" value="Proteasome_bsu_CS"/>
</dbReference>
<dbReference type="InterPro" id="IPR000243">
    <property type="entry name" value="Pept_T1A_subB"/>
</dbReference>
<dbReference type="InterPro" id="IPR029055">
    <property type="entry name" value="Ntn_hydrolases_N"/>
</dbReference>
<dbReference type="GO" id="GO:0005839">
    <property type="term" value="C:proteasome core complex"/>
    <property type="evidence" value="ECO:0007669"/>
    <property type="project" value="InterPro"/>
</dbReference>
<comment type="function">
    <text evidence="9">Component of the proteasome, a multicatalytic proteinase complex which is characterized by its ability to cleave peptides with Arg, Phe, Tyr, Leu, and Glu adjacent to the leaving group at neutral or slightly basic pH. The proteasome has an ATP-dependent proteolytic activity.</text>
</comment>
<dbReference type="PROSITE" id="PS00854">
    <property type="entry name" value="PROTEASOME_BETA_1"/>
    <property type="match status" value="1"/>
</dbReference>
<organism evidence="10 11">
    <name type="scientific">Kipferlia bialata</name>
    <dbReference type="NCBI Taxonomy" id="797122"/>
    <lineage>
        <taxon>Eukaryota</taxon>
        <taxon>Metamonada</taxon>
        <taxon>Carpediemonas-like organisms</taxon>
        <taxon>Kipferlia</taxon>
    </lineage>
</organism>
<dbReference type="Proteomes" id="UP000265618">
    <property type="component" value="Unassembled WGS sequence"/>
</dbReference>
<dbReference type="InterPro" id="IPR001353">
    <property type="entry name" value="Proteasome_sua/b"/>
</dbReference>
<gene>
    <name evidence="10" type="ORF">KIPB_013588</name>
</gene>
<keyword evidence="11" id="KW-1185">Reference proteome</keyword>
<dbReference type="GO" id="GO:0005634">
    <property type="term" value="C:nucleus"/>
    <property type="evidence" value="ECO:0007669"/>
    <property type="project" value="UniProtKB-SubCell"/>
</dbReference>
<dbReference type="Pfam" id="PF00227">
    <property type="entry name" value="Proteasome"/>
    <property type="match status" value="1"/>
</dbReference>
<evidence type="ECO:0000256" key="1">
    <source>
        <dbReference type="ARBA" id="ARBA00001198"/>
    </source>
</evidence>
<evidence type="ECO:0000256" key="3">
    <source>
        <dbReference type="ARBA" id="ARBA00022670"/>
    </source>
</evidence>
<dbReference type="PROSITE" id="PS51476">
    <property type="entry name" value="PROTEASOME_BETA_2"/>
    <property type="match status" value="1"/>
</dbReference>
<dbReference type="GO" id="GO:0051603">
    <property type="term" value="P:proteolysis involved in protein catabolic process"/>
    <property type="evidence" value="ECO:0007669"/>
    <property type="project" value="InterPro"/>
</dbReference>
<dbReference type="PANTHER" id="PTHR32194">
    <property type="entry name" value="METALLOPROTEASE TLDD"/>
    <property type="match status" value="1"/>
</dbReference>
<dbReference type="InterPro" id="IPR023333">
    <property type="entry name" value="Proteasome_suB-type"/>
</dbReference>
<evidence type="ECO:0000256" key="7">
    <source>
        <dbReference type="ARBA" id="ARBA00023242"/>
    </source>
</evidence>
<keyword evidence="2 9" id="KW-0963">Cytoplasm</keyword>
<dbReference type="SUPFAM" id="SSF56235">
    <property type="entry name" value="N-terminal nucleophile aminohydrolases (Ntn hydrolases)"/>
    <property type="match status" value="1"/>
</dbReference>
<evidence type="ECO:0000313" key="11">
    <source>
        <dbReference type="Proteomes" id="UP000265618"/>
    </source>
</evidence>
<comment type="caution">
    <text evidence="10">The sequence shown here is derived from an EMBL/GenBank/DDBJ whole genome shotgun (WGS) entry which is preliminary data.</text>
</comment>
<dbReference type="OrthoDB" id="429533at2759"/>
<evidence type="ECO:0000256" key="2">
    <source>
        <dbReference type="ARBA" id="ARBA00022490"/>
    </source>
</evidence>
<accession>A0A9K3DAL9</accession>
<keyword evidence="5" id="KW-0378">Hydrolase</keyword>
<keyword evidence="7 9" id="KW-0539">Nucleus</keyword>
<keyword evidence="3" id="KW-0645">Protease</keyword>
<evidence type="ECO:0000256" key="6">
    <source>
        <dbReference type="ARBA" id="ARBA00022942"/>
    </source>
</evidence>
<comment type="subcellular location">
    <subcellularLocation>
        <location evidence="9">Cytoplasm</location>
    </subcellularLocation>
    <subcellularLocation>
        <location evidence="9">Nucleus</location>
    </subcellularLocation>
</comment>
<protein>
    <recommendedName>
        <fullName evidence="9">Proteasome subunit beta</fullName>
    </recommendedName>
</protein>
<feature type="active site" description="Nucleophile" evidence="8">
    <location>
        <position position="18"/>
    </location>
</feature>
<dbReference type="AlphaFoldDB" id="A0A9K3DAL9"/>
<evidence type="ECO:0000256" key="8">
    <source>
        <dbReference type="PIRSR" id="PIRSR600243-1"/>
    </source>
</evidence>
<comment type="catalytic activity">
    <reaction evidence="1">
        <text>Cleavage of peptide bonds with very broad specificity.</text>
        <dbReference type="EC" id="3.4.25.1"/>
    </reaction>
</comment>
<evidence type="ECO:0000256" key="4">
    <source>
        <dbReference type="ARBA" id="ARBA00022698"/>
    </source>
</evidence>
<name>A0A9K3DAL9_9EUKA</name>
<comment type="similarity">
    <text evidence="9">Belongs to the peptidase T1B family.</text>
</comment>
<dbReference type="Gene3D" id="3.60.20.10">
    <property type="entry name" value="Glutamine Phosphoribosylpyrophosphate, subunit 1, domain 1"/>
    <property type="match status" value="1"/>
</dbReference>
<sequence>MATEAMAGVPSKFRKTGTTIVGVLFEGGVALCSDTRATAGNIVVDKNCLKQHYIADNVWCLGAGTAADTEAVTMQISHELRLLQFETGRVVPVTAAITAMKRHLWKYQGHVSAALICGGVDSTGAHLSSVWPHGSTDSLPFLTMGSGCLAALSVLERGWRRGLTKEEGVSLGIEAVKAGIFNDMGSGSNVDVVIIDGEGTERRRNTVKPGTESRGADVL</sequence>
<dbReference type="GO" id="GO:0005737">
    <property type="term" value="C:cytoplasm"/>
    <property type="evidence" value="ECO:0007669"/>
    <property type="project" value="UniProtKB-SubCell"/>
</dbReference>